<protein>
    <submittedName>
        <fullName evidence="2">Uncharacterized protein</fullName>
    </submittedName>
</protein>
<evidence type="ECO:0000313" key="3">
    <source>
        <dbReference type="Proteomes" id="UP000485058"/>
    </source>
</evidence>
<name>A0A699YQC7_HAELA</name>
<dbReference type="AlphaFoldDB" id="A0A699YQC7"/>
<reference evidence="2 3" key="1">
    <citation type="submission" date="2020-02" db="EMBL/GenBank/DDBJ databases">
        <title>Draft genome sequence of Haematococcus lacustris strain NIES-144.</title>
        <authorList>
            <person name="Morimoto D."/>
            <person name="Nakagawa S."/>
            <person name="Yoshida T."/>
            <person name="Sawayama S."/>
        </authorList>
    </citation>
    <scope>NUCLEOTIDE SEQUENCE [LARGE SCALE GENOMIC DNA]</scope>
    <source>
        <strain evidence="2 3">NIES-144</strain>
    </source>
</reference>
<keyword evidence="3" id="KW-1185">Reference proteome</keyword>
<feature type="region of interest" description="Disordered" evidence="1">
    <location>
        <begin position="321"/>
        <end position="373"/>
    </location>
</feature>
<dbReference type="EMBL" id="BLLF01000198">
    <property type="protein sequence ID" value="GFH08964.1"/>
    <property type="molecule type" value="Genomic_DNA"/>
</dbReference>
<sequence length="407" mass="43802">MYYNTGFEFLVEYLRPLAQLQVLTFLNLDKLQGLTELLQAQPQLHTLRLTGTRIERRQQLDTLLAATQITSIQLYTVEALGTSYANPLVLGTLDISVDDISDPELAAALNLLAHAIKVSVKIKVLSLGTMTDYEDVFSTVPTIVSPALLQHVRVALAQLVAWLQPLQRCCVGKLHGGSLEPSLEFWHQLVQLMPAVQEGLTWCSLMQGLTYLPHKSPAARSHLSTVAAAPGPQHQDPDLIQQPQQPGPGAWLQSAVCLLGSAADITALAPLCRACTRLRFHGGSARALLAFWQQLVQLMRAVQQVTLGSVAGAATEAISSQAATQPATSEPGPSTPPPAKRSKRTKAEPAAEPTQPTKGKAAKAKPAPQPGSLVMRLNRYGQRKAAANKLVMSPDGFVSLPLPRVMA</sequence>
<feature type="compositionally biased region" description="Polar residues" evidence="1">
    <location>
        <begin position="321"/>
        <end position="332"/>
    </location>
</feature>
<proteinExistence type="predicted"/>
<comment type="caution">
    <text evidence="2">The sequence shown here is derived from an EMBL/GenBank/DDBJ whole genome shotgun (WGS) entry which is preliminary data.</text>
</comment>
<evidence type="ECO:0000313" key="2">
    <source>
        <dbReference type="EMBL" id="GFH08964.1"/>
    </source>
</evidence>
<dbReference type="SUPFAM" id="SSF52047">
    <property type="entry name" value="RNI-like"/>
    <property type="match status" value="1"/>
</dbReference>
<accession>A0A699YQC7</accession>
<organism evidence="2 3">
    <name type="scientific">Haematococcus lacustris</name>
    <name type="common">Green alga</name>
    <name type="synonym">Haematococcus pluvialis</name>
    <dbReference type="NCBI Taxonomy" id="44745"/>
    <lineage>
        <taxon>Eukaryota</taxon>
        <taxon>Viridiplantae</taxon>
        <taxon>Chlorophyta</taxon>
        <taxon>core chlorophytes</taxon>
        <taxon>Chlorophyceae</taxon>
        <taxon>CS clade</taxon>
        <taxon>Chlamydomonadales</taxon>
        <taxon>Haematococcaceae</taxon>
        <taxon>Haematococcus</taxon>
    </lineage>
</organism>
<gene>
    <name evidence="2" type="ORF">HaLaN_04012</name>
</gene>
<dbReference type="Proteomes" id="UP000485058">
    <property type="component" value="Unassembled WGS sequence"/>
</dbReference>
<evidence type="ECO:0000256" key="1">
    <source>
        <dbReference type="SAM" id="MobiDB-lite"/>
    </source>
</evidence>